<evidence type="ECO:0000313" key="1">
    <source>
        <dbReference type="EMBL" id="PYF08230.1"/>
    </source>
</evidence>
<name>A0A318TWE7_9RHOB</name>
<dbReference type="InterPro" id="IPR009363">
    <property type="entry name" value="Phage_Mu_Gp16"/>
</dbReference>
<accession>A0A318TWE7</accession>
<sequence length="137" mass="15267">MPDTITPKHFAIIRVAKEQVGMSEDDYRALLSRLTGQETAKALTPQTFKKLMAHFEALGFISTEAKKNASRHPLKATEAQMRKISELWAIFTDGTGTETSLRHWMEKRGYGCSVGWLDGGTARRVIGALTKMVARGR</sequence>
<gene>
    <name evidence="1" type="ORF">C8J30_11389</name>
</gene>
<comment type="caution">
    <text evidence="1">The sequence shown here is derived from an EMBL/GenBank/DDBJ whole genome shotgun (WGS) entry which is preliminary data.</text>
</comment>
<dbReference type="EMBL" id="QJTK01000013">
    <property type="protein sequence ID" value="PYF08230.1"/>
    <property type="molecule type" value="Genomic_DNA"/>
</dbReference>
<proteinExistence type="predicted"/>
<dbReference type="AlphaFoldDB" id="A0A318TWE7"/>
<organism evidence="1 2">
    <name type="scientific">Rhodobacter viridis</name>
    <dbReference type="NCBI Taxonomy" id="1054202"/>
    <lineage>
        <taxon>Bacteria</taxon>
        <taxon>Pseudomonadati</taxon>
        <taxon>Pseudomonadota</taxon>
        <taxon>Alphaproteobacteria</taxon>
        <taxon>Rhodobacterales</taxon>
        <taxon>Rhodobacter group</taxon>
        <taxon>Rhodobacter</taxon>
    </lineage>
</organism>
<dbReference type="Proteomes" id="UP000247727">
    <property type="component" value="Unassembled WGS sequence"/>
</dbReference>
<dbReference type="Pfam" id="PF06252">
    <property type="entry name" value="GemA"/>
    <property type="match status" value="1"/>
</dbReference>
<reference evidence="1 2" key="1">
    <citation type="submission" date="2018-06" db="EMBL/GenBank/DDBJ databases">
        <title>Genomic Encyclopedia of Type Strains, Phase III (KMG-III): the genomes of soil and plant-associated and newly described type strains.</title>
        <authorList>
            <person name="Whitman W."/>
        </authorList>
    </citation>
    <scope>NUCLEOTIDE SEQUENCE [LARGE SCALE GENOMIC DNA]</scope>
    <source>
        <strain evidence="1 2">JA737</strain>
    </source>
</reference>
<protein>
    <submittedName>
        <fullName evidence="1">Uncharacterized protein DUF1018</fullName>
    </submittedName>
</protein>
<evidence type="ECO:0000313" key="2">
    <source>
        <dbReference type="Proteomes" id="UP000247727"/>
    </source>
</evidence>
<keyword evidence="2" id="KW-1185">Reference proteome</keyword>
<dbReference type="RefSeq" id="WP_181420900.1">
    <property type="nucleotide sequence ID" value="NZ_QJTK01000013.1"/>
</dbReference>